<comment type="caution">
    <text evidence="1">The sequence shown here is derived from an EMBL/GenBank/DDBJ whole genome shotgun (WGS) entry which is preliminary data.</text>
</comment>
<dbReference type="EMBL" id="RHLQ01000002">
    <property type="protein sequence ID" value="RND01298.1"/>
    <property type="molecule type" value="Genomic_DNA"/>
</dbReference>
<dbReference type="Proteomes" id="UP000279909">
    <property type="component" value="Unassembled WGS sequence"/>
</dbReference>
<proteinExistence type="predicted"/>
<gene>
    <name evidence="1" type="ORF">EC501_01430</name>
</gene>
<sequence length="62" mass="7055">SYFLYERLIKLFVSSPKKSPLYAPNSMKLGLFSYKSGSLFNCDGGSVLAYQIQMDQTEEYVT</sequence>
<feature type="non-terminal residue" evidence="1">
    <location>
        <position position="1"/>
    </location>
</feature>
<evidence type="ECO:0000313" key="1">
    <source>
        <dbReference type="EMBL" id="RND01298.1"/>
    </source>
</evidence>
<reference evidence="1 2" key="1">
    <citation type="journal article" date="2014" name="Int. J. Syst. Evol. Microbiol.">
        <title>Lysinibacillus halotolerans sp. nov., isolated from saline-alkaline soil.</title>
        <authorList>
            <person name="Kong D."/>
            <person name="Wang Y."/>
            <person name="Zhao B."/>
            <person name="Li Y."/>
            <person name="Song J."/>
            <person name="Zhai Y."/>
            <person name="Zhang C."/>
            <person name="Wang H."/>
            <person name="Chen X."/>
            <person name="Zhao B."/>
            <person name="Ruan Z."/>
        </authorList>
    </citation>
    <scope>NUCLEOTIDE SEQUENCE [LARGE SCALE GENOMIC DNA]</scope>
    <source>
        <strain evidence="1 2">MCCC 1A12703</strain>
    </source>
</reference>
<dbReference type="RefSeq" id="WP_206613368.1">
    <property type="nucleotide sequence ID" value="NZ_RHLQ01000002.1"/>
</dbReference>
<accession>A0A3M8HFM8</accession>
<protein>
    <submittedName>
        <fullName evidence="1">Uncharacterized protein</fullName>
    </submittedName>
</protein>
<evidence type="ECO:0000313" key="2">
    <source>
        <dbReference type="Proteomes" id="UP000279909"/>
    </source>
</evidence>
<name>A0A3M8HFM8_9BACI</name>
<dbReference type="AlphaFoldDB" id="A0A3M8HFM8"/>
<keyword evidence="2" id="KW-1185">Reference proteome</keyword>
<organism evidence="1 2">
    <name type="scientific">Lysinibacillus halotolerans</name>
    <dbReference type="NCBI Taxonomy" id="1368476"/>
    <lineage>
        <taxon>Bacteria</taxon>
        <taxon>Bacillati</taxon>
        <taxon>Bacillota</taxon>
        <taxon>Bacilli</taxon>
        <taxon>Bacillales</taxon>
        <taxon>Bacillaceae</taxon>
        <taxon>Lysinibacillus</taxon>
    </lineage>
</organism>